<evidence type="ECO:0000259" key="10">
    <source>
        <dbReference type="Pfam" id="PF21082"/>
    </source>
</evidence>
<evidence type="ECO:0000256" key="5">
    <source>
        <dbReference type="ARBA" id="ARBA00022989"/>
    </source>
</evidence>
<dbReference type="InterPro" id="IPR006685">
    <property type="entry name" value="MscS_channel_2nd"/>
</dbReference>
<dbReference type="Pfam" id="PF00924">
    <property type="entry name" value="MS_channel_2nd"/>
    <property type="match status" value="1"/>
</dbReference>
<dbReference type="SUPFAM" id="SSF82861">
    <property type="entry name" value="Mechanosensitive channel protein MscS (YggB), transmembrane region"/>
    <property type="match status" value="1"/>
</dbReference>
<evidence type="ECO:0000256" key="2">
    <source>
        <dbReference type="ARBA" id="ARBA00008017"/>
    </source>
</evidence>
<dbReference type="AlphaFoldDB" id="A0A512AVZ3"/>
<accession>A0A512AVZ3</accession>
<evidence type="ECO:0000256" key="1">
    <source>
        <dbReference type="ARBA" id="ARBA00004651"/>
    </source>
</evidence>
<dbReference type="Gene3D" id="2.30.30.60">
    <property type="match status" value="1"/>
</dbReference>
<feature type="region of interest" description="Disordered" evidence="7">
    <location>
        <begin position="1"/>
        <end position="32"/>
    </location>
</feature>
<dbReference type="GO" id="GO:0005886">
    <property type="term" value="C:plasma membrane"/>
    <property type="evidence" value="ECO:0007669"/>
    <property type="project" value="UniProtKB-SubCell"/>
</dbReference>
<dbReference type="EMBL" id="BJYS01000008">
    <property type="protein sequence ID" value="GEO03881.1"/>
    <property type="molecule type" value="Genomic_DNA"/>
</dbReference>
<keyword evidence="6 8" id="KW-0472">Membrane</keyword>
<evidence type="ECO:0008006" key="14">
    <source>
        <dbReference type="Google" id="ProtNLM"/>
    </source>
</evidence>
<evidence type="ECO:0000256" key="7">
    <source>
        <dbReference type="SAM" id="MobiDB-lite"/>
    </source>
</evidence>
<feature type="transmembrane region" description="Helical" evidence="8">
    <location>
        <begin position="257"/>
        <end position="274"/>
    </location>
</feature>
<dbReference type="SUPFAM" id="SSF82689">
    <property type="entry name" value="Mechanosensitive channel protein MscS (YggB), C-terminal domain"/>
    <property type="match status" value="1"/>
</dbReference>
<keyword evidence="13" id="KW-1185">Reference proteome</keyword>
<feature type="compositionally biased region" description="Polar residues" evidence="7">
    <location>
        <begin position="7"/>
        <end position="19"/>
    </location>
</feature>
<keyword evidence="5 8" id="KW-1133">Transmembrane helix</keyword>
<dbReference type="SUPFAM" id="SSF50182">
    <property type="entry name" value="Sm-like ribonucleoproteins"/>
    <property type="match status" value="1"/>
</dbReference>
<keyword evidence="4 8" id="KW-0812">Transmembrane</keyword>
<dbReference type="InterPro" id="IPR011014">
    <property type="entry name" value="MscS_channel_TM-2"/>
</dbReference>
<feature type="domain" description="Mechanosensitive ion channel transmembrane helices 2/3" evidence="11">
    <location>
        <begin position="305"/>
        <end position="343"/>
    </location>
</feature>
<protein>
    <recommendedName>
        <fullName evidence="14">Mechanosensitive ion channel protein MscS</fullName>
    </recommendedName>
</protein>
<dbReference type="Proteomes" id="UP000321532">
    <property type="component" value="Unassembled WGS sequence"/>
</dbReference>
<reference evidence="12 13" key="1">
    <citation type="submission" date="2019-07" db="EMBL/GenBank/DDBJ databases">
        <title>Whole genome shotgun sequence of Adhaeribacter aerolatus NBRC 106133.</title>
        <authorList>
            <person name="Hosoyama A."/>
            <person name="Uohara A."/>
            <person name="Ohji S."/>
            <person name="Ichikawa N."/>
        </authorList>
    </citation>
    <scope>NUCLEOTIDE SEQUENCE [LARGE SCALE GENOMIC DNA]</scope>
    <source>
        <strain evidence="12 13">NBRC 106133</strain>
    </source>
</reference>
<sequence>MPASAQILPSSDTTQNATAAPSWPADSLGRRTPRGTVNGFIEAVADENYSRAARYLNLETNSGADSTGVKTAQTLQRLLDKGGNIIPYSWISNEPAGNADDSFGPDLDRVGNATVNGESFDIMLEKTVDTTGAPLWLFSSQTIKRIPIDTLVVAKPPITKKIIPSVLIDNKWGGVPIGHWLGMLFLAIFSYGLAWGITSLVTFLIRFFWHKSKNEPTVGIIRAFALPIRLYLAALILVFSSQEAGISIIVRQRFSEMTVIVGLVAVLLLLWRLLDVLTRFGEKELTQRGNMSGISVLLFLRRGAKIALIVLGFITILGTFGFDITTGIAALGIGGIALALGAQKTVENFVGSVTLIADQPIRVGDFCKVGQTTGTVEQIGMRSTRIRTGERTIVTIPNGEFASLQIENFAHRDRILFAPKLRLHHLTTAAQIKAILKELRVLLAENAKVDPTSARVRFIEIGQDYLTVEVYSYILTTDFNQFLEAQEELILSMMEIVENTGQGFAVPARNLYLAADKNPETPGTLDLHQP</sequence>
<gene>
    <name evidence="12" type="ORF">AAE02nite_15450</name>
</gene>
<dbReference type="PANTHER" id="PTHR43634">
    <property type="entry name" value="OW CONDUCTANCE MECHANOSENSITIVE CHANNEL"/>
    <property type="match status" value="1"/>
</dbReference>
<dbReference type="InterPro" id="IPR011066">
    <property type="entry name" value="MscS_channel_C_sf"/>
</dbReference>
<keyword evidence="3" id="KW-1003">Cell membrane</keyword>
<comment type="subcellular location">
    <subcellularLocation>
        <location evidence="1">Cell membrane</location>
        <topology evidence="1">Multi-pass membrane protein</topology>
    </subcellularLocation>
</comment>
<name>A0A512AVZ3_9BACT</name>
<comment type="similarity">
    <text evidence="2">Belongs to the MscS (TC 1.A.23) family.</text>
</comment>
<feature type="domain" description="Mechanosensitive ion channel MscS C-terminal" evidence="10">
    <location>
        <begin position="430"/>
        <end position="499"/>
    </location>
</feature>
<dbReference type="InterPro" id="IPR049278">
    <property type="entry name" value="MS_channel_C"/>
</dbReference>
<evidence type="ECO:0000259" key="9">
    <source>
        <dbReference type="Pfam" id="PF00924"/>
    </source>
</evidence>
<organism evidence="12 13">
    <name type="scientific">Adhaeribacter aerolatus</name>
    <dbReference type="NCBI Taxonomy" id="670289"/>
    <lineage>
        <taxon>Bacteria</taxon>
        <taxon>Pseudomonadati</taxon>
        <taxon>Bacteroidota</taxon>
        <taxon>Cytophagia</taxon>
        <taxon>Cytophagales</taxon>
        <taxon>Hymenobacteraceae</taxon>
        <taxon>Adhaeribacter</taxon>
    </lineage>
</organism>
<dbReference type="InterPro" id="IPR049142">
    <property type="entry name" value="MS_channel_1st"/>
</dbReference>
<dbReference type="PANTHER" id="PTHR43634:SF2">
    <property type="entry name" value="LOW CONDUCTANCE MECHANOSENSITIVE CHANNEL YNAI"/>
    <property type="match status" value="1"/>
</dbReference>
<evidence type="ECO:0000256" key="3">
    <source>
        <dbReference type="ARBA" id="ARBA00022475"/>
    </source>
</evidence>
<dbReference type="Pfam" id="PF21082">
    <property type="entry name" value="MS_channel_3rd"/>
    <property type="match status" value="1"/>
</dbReference>
<evidence type="ECO:0000256" key="6">
    <source>
        <dbReference type="ARBA" id="ARBA00023136"/>
    </source>
</evidence>
<comment type="caution">
    <text evidence="12">The sequence shown here is derived from an EMBL/GenBank/DDBJ whole genome shotgun (WGS) entry which is preliminary data.</text>
</comment>
<evidence type="ECO:0000256" key="8">
    <source>
        <dbReference type="SAM" id="Phobius"/>
    </source>
</evidence>
<evidence type="ECO:0000313" key="12">
    <source>
        <dbReference type="EMBL" id="GEO03881.1"/>
    </source>
</evidence>
<proteinExistence type="inferred from homology"/>
<dbReference type="InterPro" id="IPR045042">
    <property type="entry name" value="YnaI-like"/>
</dbReference>
<feature type="domain" description="Mechanosensitive ion channel MscS" evidence="9">
    <location>
        <begin position="345"/>
        <end position="410"/>
    </location>
</feature>
<feature type="transmembrane region" description="Helical" evidence="8">
    <location>
        <begin position="180"/>
        <end position="209"/>
    </location>
</feature>
<evidence type="ECO:0000256" key="4">
    <source>
        <dbReference type="ARBA" id="ARBA00022692"/>
    </source>
</evidence>
<dbReference type="Gene3D" id="1.10.287.1260">
    <property type="match status" value="1"/>
</dbReference>
<dbReference type="InterPro" id="IPR010920">
    <property type="entry name" value="LSM_dom_sf"/>
</dbReference>
<evidence type="ECO:0000313" key="13">
    <source>
        <dbReference type="Proteomes" id="UP000321532"/>
    </source>
</evidence>
<evidence type="ECO:0000259" key="11">
    <source>
        <dbReference type="Pfam" id="PF21088"/>
    </source>
</evidence>
<dbReference type="Pfam" id="PF21088">
    <property type="entry name" value="MS_channel_1st"/>
    <property type="match status" value="1"/>
</dbReference>
<dbReference type="InterPro" id="IPR023408">
    <property type="entry name" value="MscS_beta-dom_sf"/>
</dbReference>
<dbReference type="GO" id="GO:0008381">
    <property type="term" value="F:mechanosensitive monoatomic ion channel activity"/>
    <property type="evidence" value="ECO:0007669"/>
    <property type="project" value="UniProtKB-ARBA"/>
</dbReference>